<protein>
    <submittedName>
        <fullName evidence="1">Uncharacterized protein</fullName>
    </submittedName>
</protein>
<dbReference type="AlphaFoldDB" id="A0A4Y2LK22"/>
<sequence length="98" mass="11126">MLSKSFTSYKVQALKSKILPFIVFNMLLLYIKSEPWKQDLGEYRNFIWGQHEYVDEKSRAITVSLRVLPSPGSGYNNGRIELPPSVIVLRAPLGGVMP</sequence>
<name>A0A4Y2LK22_ARAVE</name>
<dbReference type="Proteomes" id="UP000499080">
    <property type="component" value="Unassembled WGS sequence"/>
</dbReference>
<organism evidence="1 2">
    <name type="scientific">Araneus ventricosus</name>
    <name type="common">Orbweaver spider</name>
    <name type="synonym">Epeira ventricosa</name>
    <dbReference type="NCBI Taxonomy" id="182803"/>
    <lineage>
        <taxon>Eukaryota</taxon>
        <taxon>Metazoa</taxon>
        <taxon>Ecdysozoa</taxon>
        <taxon>Arthropoda</taxon>
        <taxon>Chelicerata</taxon>
        <taxon>Arachnida</taxon>
        <taxon>Araneae</taxon>
        <taxon>Araneomorphae</taxon>
        <taxon>Entelegynae</taxon>
        <taxon>Araneoidea</taxon>
        <taxon>Araneidae</taxon>
        <taxon>Araneus</taxon>
    </lineage>
</organism>
<keyword evidence="2" id="KW-1185">Reference proteome</keyword>
<accession>A0A4Y2LK22</accession>
<gene>
    <name evidence="1" type="ORF">AVEN_259012_1</name>
</gene>
<reference evidence="1 2" key="1">
    <citation type="journal article" date="2019" name="Sci. Rep.">
        <title>Orb-weaving spider Araneus ventricosus genome elucidates the spidroin gene catalogue.</title>
        <authorList>
            <person name="Kono N."/>
            <person name="Nakamura H."/>
            <person name="Ohtoshi R."/>
            <person name="Moran D.A.P."/>
            <person name="Shinohara A."/>
            <person name="Yoshida Y."/>
            <person name="Fujiwara M."/>
            <person name="Mori M."/>
            <person name="Tomita M."/>
            <person name="Arakawa K."/>
        </authorList>
    </citation>
    <scope>NUCLEOTIDE SEQUENCE [LARGE SCALE GENOMIC DNA]</scope>
</reference>
<proteinExistence type="predicted"/>
<evidence type="ECO:0000313" key="2">
    <source>
        <dbReference type="Proteomes" id="UP000499080"/>
    </source>
</evidence>
<dbReference type="EMBL" id="BGPR01005988">
    <property type="protein sequence ID" value="GBN15121.1"/>
    <property type="molecule type" value="Genomic_DNA"/>
</dbReference>
<comment type="caution">
    <text evidence="1">The sequence shown here is derived from an EMBL/GenBank/DDBJ whole genome shotgun (WGS) entry which is preliminary data.</text>
</comment>
<evidence type="ECO:0000313" key="1">
    <source>
        <dbReference type="EMBL" id="GBN15121.1"/>
    </source>
</evidence>